<feature type="chain" id="PRO_5034500081" description="Meiotically up-regulated gene 157 protein [Schizosaccharomyces pombe 972h-]" evidence="1">
    <location>
        <begin position="22"/>
        <end position="527"/>
    </location>
</feature>
<keyword evidence="1" id="KW-0732">Signal</keyword>
<accession>A0A8H3BQ19</accession>
<dbReference type="InterPro" id="IPR008313">
    <property type="entry name" value="GH125"/>
</dbReference>
<evidence type="ECO:0000313" key="2">
    <source>
        <dbReference type="EMBL" id="CAE6462197.1"/>
    </source>
</evidence>
<feature type="signal peptide" evidence="1">
    <location>
        <begin position="1"/>
        <end position="21"/>
    </location>
</feature>
<dbReference type="AlphaFoldDB" id="A0A8H3BQ19"/>
<dbReference type="GO" id="GO:0003824">
    <property type="term" value="F:catalytic activity"/>
    <property type="evidence" value="ECO:0007669"/>
    <property type="project" value="UniProtKB-ARBA"/>
</dbReference>
<reference evidence="2" key="1">
    <citation type="submission" date="2021-01" db="EMBL/GenBank/DDBJ databases">
        <authorList>
            <person name="Kaushik A."/>
        </authorList>
    </citation>
    <scope>NUCLEOTIDE SEQUENCE</scope>
    <source>
        <strain evidence="2">AG3-T5</strain>
    </source>
</reference>
<evidence type="ECO:0008006" key="4">
    <source>
        <dbReference type="Google" id="ProtNLM"/>
    </source>
</evidence>
<dbReference type="Gene3D" id="1.50.10.10">
    <property type="match status" value="2"/>
</dbReference>
<dbReference type="Proteomes" id="UP000663841">
    <property type="component" value="Unassembled WGS sequence"/>
</dbReference>
<evidence type="ECO:0000256" key="1">
    <source>
        <dbReference type="SAM" id="SignalP"/>
    </source>
</evidence>
<comment type="caution">
    <text evidence="2">The sequence shown here is derived from an EMBL/GenBank/DDBJ whole genome shotgun (WGS) entry which is preliminary data.</text>
</comment>
<dbReference type="PANTHER" id="PTHR31047:SF1">
    <property type="entry name" value="DUF1237 DOMAIN-CONTAINING PROTEIN"/>
    <property type="match status" value="1"/>
</dbReference>
<dbReference type="EMBL" id="CAJMWW010000280">
    <property type="protein sequence ID" value="CAE6462197.1"/>
    <property type="molecule type" value="Genomic_DNA"/>
</dbReference>
<gene>
    <name evidence="2" type="ORF">RDB_LOCUS153877</name>
</gene>
<dbReference type="InterPro" id="IPR012341">
    <property type="entry name" value="6hp_glycosidase-like_sf"/>
</dbReference>
<name>A0A8H3BQ19_9AGAM</name>
<dbReference type="PANTHER" id="PTHR31047">
    <property type="entry name" value="MEIOTICALLY UP-REGULATED GENE 157 PROTEIN"/>
    <property type="match status" value="1"/>
</dbReference>
<dbReference type="GO" id="GO:0005975">
    <property type="term" value="P:carbohydrate metabolic process"/>
    <property type="evidence" value="ECO:0007669"/>
    <property type="project" value="InterPro"/>
</dbReference>
<proteinExistence type="predicted"/>
<dbReference type="Pfam" id="PF06824">
    <property type="entry name" value="Glyco_hydro_125"/>
    <property type="match status" value="1"/>
</dbReference>
<dbReference type="SUPFAM" id="SSF48208">
    <property type="entry name" value="Six-hairpin glycosidases"/>
    <property type="match status" value="1"/>
</dbReference>
<sequence length="527" mass="58251">MRLSAHNLLCSVCISWAVASASEHLSPKIKHKSPAISSRLQDESSSSSDMQLVLALVSAATLVLPVAAQCEDYTSYSKKPQGTPSTGILGLPFMRPPPECRTFNSSSVEAVIDQTKKRLKDPDVARLFENTFPNTLDTTVKYFSKENNLAFIITGDITAQWLRDTANQLAHYHSLLGQDNELATLVKAVINNEARYIAEYPYCGAFQPPPESGLSPTVNEWALGVTVNPPVNNQTVFECKYELDSLCGFLKLSRSYYQATNDSSFANNHWDDAISQIFRVMEEQSQGTFDDDFNVISYYNWTGGNGALSPQVPNRGNGEPKAHTGMVGTHHRPSDDLSTYAFLTPANAMLSVELTHLADTLDSMGRLKNVSDSARKWSSRIRDAIWNHTVSDGIFAYETNGLGSRYLMDDANVPSLLSLPYLGGPHVDTVHPWPMSLISAIYGSDDDNEIENLLYTIVNNTAGLGLIHESQNVHDDSDYTRPWFAWANSYFAEMLLDLAERKPGLIFNSSEPYVVGRDTVGTLEAHL</sequence>
<evidence type="ECO:0000313" key="3">
    <source>
        <dbReference type="Proteomes" id="UP000663841"/>
    </source>
</evidence>
<organism evidence="2 3">
    <name type="scientific">Rhizoctonia solani</name>
    <dbReference type="NCBI Taxonomy" id="456999"/>
    <lineage>
        <taxon>Eukaryota</taxon>
        <taxon>Fungi</taxon>
        <taxon>Dikarya</taxon>
        <taxon>Basidiomycota</taxon>
        <taxon>Agaricomycotina</taxon>
        <taxon>Agaricomycetes</taxon>
        <taxon>Cantharellales</taxon>
        <taxon>Ceratobasidiaceae</taxon>
        <taxon>Rhizoctonia</taxon>
    </lineage>
</organism>
<dbReference type="SMART" id="SM01149">
    <property type="entry name" value="DUF1237"/>
    <property type="match status" value="1"/>
</dbReference>
<protein>
    <recommendedName>
        <fullName evidence="4">Meiotically up-regulated gene 157 protein [Schizosaccharomyces pombe 972h-]</fullName>
    </recommendedName>
</protein>
<dbReference type="InterPro" id="IPR008928">
    <property type="entry name" value="6-hairpin_glycosidase_sf"/>
</dbReference>